<keyword evidence="9" id="KW-0472">Membrane</keyword>
<protein>
    <recommendedName>
        <fullName evidence="11">Lipase helper protein</fullName>
    </recommendedName>
    <alternativeName>
        <fullName evidence="12">Lipase modulator</fullName>
    </alternativeName>
</protein>
<evidence type="ECO:0000256" key="1">
    <source>
        <dbReference type="ARBA" id="ARBA00004383"/>
    </source>
</evidence>
<keyword evidence="15" id="KW-1185">Reference proteome</keyword>
<evidence type="ECO:0000256" key="9">
    <source>
        <dbReference type="ARBA" id="ARBA00023136"/>
    </source>
</evidence>
<evidence type="ECO:0000256" key="12">
    <source>
        <dbReference type="ARBA" id="ARBA00031542"/>
    </source>
</evidence>
<dbReference type="Pfam" id="PF03280">
    <property type="entry name" value="Lipase_chap"/>
    <property type="match status" value="1"/>
</dbReference>
<evidence type="ECO:0000256" key="8">
    <source>
        <dbReference type="ARBA" id="ARBA00023098"/>
    </source>
</evidence>
<keyword evidence="10" id="KW-0143">Chaperone</keyword>
<dbReference type="InterPro" id="IPR004961">
    <property type="entry name" value="Lipase_chaperone"/>
</dbReference>
<name>A0ABU9C9N0_9BURK</name>
<keyword evidence="5" id="KW-0812">Transmembrane</keyword>
<proteinExistence type="inferred from homology"/>
<dbReference type="SUPFAM" id="SSF158855">
    <property type="entry name" value="Lipase chaperone-like"/>
    <property type="match status" value="1"/>
</dbReference>
<evidence type="ECO:0000313" key="14">
    <source>
        <dbReference type="EMBL" id="MEK8048582.1"/>
    </source>
</evidence>
<feature type="compositionally biased region" description="Low complexity" evidence="13">
    <location>
        <begin position="51"/>
        <end position="61"/>
    </location>
</feature>
<keyword evidence="4" id="KW-0997">Cell inner membrane</keyword>
<organism evidence="14 15">
    <name type="scientific">Ideonella margarita</name>
    <dbReference type="NCBI Taxonomy" id="2984191"/>
    <lineage>
        <taxon>Bacteria</taxon>
        <taxon>Pseudomonadati</taxon>
        <taxon>Pseudomonadota</taxon>
        <taxon>Betaproteobacteria</taxon>
        <taxon>Burkholderiales</taxon>
        <taxon>Sphaerotilaceae</taxon>
        <taxon>Ideonella</taxon>
    </lineage>
</organism>
<evidence type="ECO:0000256" key="5">
    <source>
        <dbReference type="ARBA" id="ARBA00022692"/>
    </source>
</evidence>
<sequence length="332" mass="35626">MTSKGAVATRAAWCLGAVSLIAVLAHLALRNPESGSSPQGIATAEPGVTLPAPSGAAAAPHPLDEPTGDAARVSAEQAAALTQRLFTEGSLRHARPDGSWGMGPAGELLPSLALRRRFDQWLTTIGEVNIAQISAMLKLQATQDLGTAGAEQVMAVWQRYLQLQRHRWKTSLDGRDMTGWDAALAERQQVRRDVLGIAWAEAFYAEEEAALRQHMTGQQARAGLPGQMADINQPALSTLPALSQAPAPGVDARLLHQQRTAAFGAEAAQRLQEEDEAEATWARKLAQARTELARLDATPELSPLQKQQAIDAWLDGQFQGGERLRARALLGR</sequence>
<gene>
    <name evidence="14" type="ORF">AACH00_19695</name>
</gene>
<comment type="subcellular location">
    <subcellularLocation>
        <location evidence="1">Cell inner membrane</location>
        <topology evidence="1">Single-pass membrane protein</topology>
        <orientation evidence="1">Periplasmic side</orientation>
    </subcellularLocation>
</comment>
<evidence type="ECO:0000256" key="13">
    <source>
        <dbReference type="SAM" id="MobiDB-lite"/>
    </source>
</evidence>
<keyword evidence="7" id="KW-1133">Transmembrane helix</keyword>
<evidence type="ECO:0000256" key="7">
    <source>
        <dbReference type="ARBA" id="ARBA00022989"/>
    </source>
</evidence>
<comment type="caution">
    <text evidence="14">The sequence shown here is derived from an EMBL/GenBank/DDBJ whole genome shotgun (WGS) entry which is preliminary data.</text>
</comment>
<keyword evidence="6" id="KW-0442">Lipid degradation</keyword>
<dbReference type="RefSeq" id="WP_341400886.1">
    <property type="nucleotide sequence ID" value="NZ_JBBUTI010000022.1"/>
</dbReference>
<feature type="region of interest" description="Disordered" evidence="13">
    <location>
        <begin position="34"/>
        <end position="74"/>
    </location>
</feature>
<evidence type="ECO:0000256" key="6">
    <source>
        <dbReference type="ARBA" id="ARBA00022963"/>
    </source>
</evidence>
<evidence type="ECO:0000313" key="15">
    <source>
        <dbReference type="Proteomes" id="UP001379945"/>
    </source>
</evidence>
<evidence type="ECO:0000256" key="11">
    <source>
        <dbReference type="ARBA" id="ARBA00030948"/>
    </source>
</evidence>
<reference evidence="14 15" key="1">
    <citation type="submission" date="2024-04" db="EMBL/GenBank/DDBJ databases">
        <title>Novel species of the genus Ideonella isolated from streams.</title>
        <authorList>
            <person name="Lu H."/>
        </authorList>
    </citation>
    <scope>NUCLEOTIDE SEQUENCE [LARGE SCALE GENOMIC DNA]</scope>
    <source>
        <strain evidence="14 15">LYT19W</strain>
    </source>
</reference>
<comment type="similarity">
    <text evidence="2">Belongs to the lipase chaperone family.</text>
</comment>
<evidence type="ECO:0000256" key="3">
    <source>
        <dbReference type="ARBA" id="ARBA00022475"/>
    </source>
</evidence>
<evidence type="ECO:0000256" key="10">
    <source>
        <dbReference type="ARBA" id="ARBA00023186"/>
    </source>
</evidence>
<dbReference type="EMBL" id="JBBUTI010000022">
    <property type="protein sequence ID" value="MEK8048582.1"/>
    <property type="molecule type" value="Genomic_DNA"/>
</dbReference>
<evidence type="ECO:0000256" key="4">
    <source>
        <dbReference type="ARBA" id="ARBA00022519"/>
    </source>
</evidence>
<evidence type="ECO:0000256" key="2">
    <source>
        <dbReference type="ARBA" id="ARBA00010358"/>
    </source>
</evidence>
<dbReference type="Proteomes" id="UP001379945">
    <property type="component" value="Unassembled WGS sequence"/>
</dbReference>
<keyword evidence="3" id="KW-1003">Cell membrane</keyword>
<keyword evidence="8" id="KW-0443">Lipid metabolism</keyword>
<accession>A0ABU9C9N0</accession>